<keyword evidence="2" id="KW-0472">Membrane</keyword>
<feature type="compositionally biased region" description="Polar residues" evidence="1">
    <location>
        <begin position="172"/>
        <end position="183"/>
    </location>
</feature>
<evidence type="ECO:0000256" key="1">
    <source>
        <dbReference type="SAM" id="MobiDB-lite"/>
    </source>
</evidence>
<feature type="compositionally biased region" description="Basic and acidic residues" evidence="1">
    <location>
        <begin position="39"/>
        <end position="52"/>
    </location>
</feature>
<feature type="compositionally biased region" description="Basic and acidic residues" evidence="1">
    <location>
        <begin position="72"/>
        <end position="82"/>
    </location>
</feature>
<proteinExistence type="predicted"/>
<gene>
    <name evidence="3" type="ORF">CLOSYM_02142</name>
</gene>
<feature type="compositionally biased region" description="Basic and acidic residues" evidence="1">
    <location>
        <begin position="187"/>
        <end position="207"/>
    </location>
</feature>
<sequence>MQVKNTVRPLLRQRIKPRGNGRIGDRLGRLLRAAVNQTERSKADNQEADKQIGSRPAGGGTGGYGMGRSRRKQPDGPKKPENSDQSVKINSADERDTDERNKPDAGKNADAGKVVQEIEKTIEEIDRIRTASVSRKKEKTEPNKKETPIQAETPPKTVQVKEKPRSRKAPKEQSQISKGQSQVPEPGEMKASAKEPESVRRPEDKEKRSRRQGQAAPQAKPEQNKASRGKQSVSDNELRRYVLLLSIPLIALILVIVVLVSGRFRDNTTQLPAATTKHGVDTVPENAGIPVIEPDTKEYFHDFGGSILSQDTVPGINWLMEQYFLSISECDMDTFLHLFTSGDTSEEERYRQEFEKQKQYIESYQNISCYTTPGLEENTYAAYVYYEIKYAGVETPAPSLVQVYAVGADDGTYKIYDQQVSPELLDYLEQLSRNEDVRLLISQVDQQIEEAMAADPALNERILYMKQGPDYMHEEDNLETGAGENQESQENRVQ</sequence>
<organism evidence="3 4">
    <name type="scientific">[Clostridium] symbiosum ATCC 14940</name>
    <dbReference type="NCBI Taxonomy" id="411472"/>
    <lineage>
        <taxon>Bacteria</taxon>
        <taxon>Bacillati</taxon>
        <taxon>Bacillota</taxon>
        <taxon>Clostridia</taxon>
        <taxon>Lachnospirales</taxon>
        <taxon>Lachnospiraceae</taxon>
        <taxon>Otoolea</taxon>
    </lineage>
</organism>
<protein>
    <submittedName>
        <fullName evidence="3">Uncharacterized protein</fullName>
    </submittedName>
</protein>
<evidence type="ECO:0000256" key="2">
    <source>
        <dbReference type="SAM" id="Phobius"/>
    </source>
</evidence>
<reference evidence="3 4" key="1">
    <citation type="submission" date="2013-07" db="EMBL/GenBank/DDBJ databases">
        <authorList>
            <person name="Weinstock G."/>
            <person name="Sodergren E."/>
            <person name="Wylie T."/>
            <person name="Fulton L."/>
            <person name="Fulton R."/>
            <person name="Fronick C."/>
            <person name="O'Laughlin M."/>
            <person name="Godfrey J."/>
            <person name="Miner T."/>
            <person name="Herter B."/>
            <person name="Appelbaum E."/>
            <person name="Cordes M."/>
            <person name="Lek S."/>
            <person name="Wollam A."/>
            <person name="Pepin K.H."/>
            <person name="Palsikar V.B."/>
            <person name="Mitreva M."/>
            <person name="Wilson R.K."/>
        </authorList>
    </citation>
    <scope>NUCLEOTIDE SEQUENCE [LARGE SCALE GENOMIC DNA]</scope>
    <source>
        <strain evidence="3 4">ATCC 14940</strain>
    </source>
</reference>
<evidence type="ECO:0000313" key="4">
    <source>
        <dbReference type="Proteomes" id="UP000016491"/>
    </source>
</evidence>
<evidence type="ECO:0000313" key="3">
    <source>
        <dbReference type="EMBL" id="ERI77244.1"/>
    </source>
</evidence>
<dbReference type="EMBL" id="AWSU01000162">
    <property type="protein sequence ID" value="ERI77244.1"/>
    <property type="molecule type" value="Genomic_DNA"/>
</dbReference>
<accession>A0ABC9TY65</accession>
<dbReference type="Proteomes" id="UP000016491">
    <property type="component" value="Unassembled WGS sequence"/>
</dbReference>
<feature type="compositionally biased region" description="Basic and acidic residues" evidence="1">
    <location>
        <begin position="116"/>
        <end position="129"/>
    </location>
</feature>
<keyword evidence="2" id="KW-0812">Transmembrane</keyword>
<feature type="region of interest" description="Disordered" evidence="1">
    <location>
        <begin position="1"/>
        <end position="233"/>
    </location>
</feature>
<feature type="compositionally biased region" description="Gly residues" evidence="1">
    <location>
        <begin position="56"/>
        <end position="66"/>
    </location>
</feature>
<keyword evidence="2" id="KW-1133">Transmembrane helix</keyword>
<feature type="compositionally biased region" description="Basic and acidic residues" evidence="1">
    <location>
        <begin position="91"/>
        <end position="107"/>
    </location>
</feature>
<comment type="caution">
    <text evidence="3">The sequence shown here is derived from an EMBL/GenBank/DDBJ whole genome shotgun (WGS) entry which is preliminary data.</text>
</comment>
<feature type="transmembrane region" description="Helical" evidence="2">
    <location>
        <begin position="241"/>
        <end position="260"/>
    </location>
</feature>
<dbReference type="AlphaFoldDB" id="A0ABC9TY65"/>
<name>A0ABC9TY65_CLOSY</name>
<feature type="region of interest" description="Disordered" evidence="1">
    <location>
        <begin position="473"/>
        <end position="494"/>
    </location>
</feature>
<feature type="compositionally biased region" description="Basic and acidic residues" evidence="1">
    <location>
        <begin position="138"/>
        <end position="147"/>
    </location>
</feature>
<feature type="compositionally biased region" description="Polar residues" evidence="1">
    <location>
        <begin position="224"/>
        <end position="233"/>
    </location>
</feature>